<dbReference type="RefSeq" id="WP_219538000.1">
    <property type="nucleotide sequence ID" value="NZ_JAHKRM010000043.1"/>
</dbReference>
<keyword evidence="3" id="KW-1133">Transmembrane helix</keyword>
<keyword evidence="2" id="KW-0175">Coiled coil</keyword>
<evidence type="ECO:0000256" key="1">
    <source>
        <dbReference type="ARBA" id="ARBA00022737"/>
    </source>
</evidence>
<comment type="caution">
    <text evidence="4">The sequence shown here is derived from an EMBL/GenBank/DDBJ whole genome shotgun (WGS) entry which is preliminary data.</text>
</comment>
<evidence type="ECO:0000256" key="2">
    <source>
        <dbReference type="SAM" id="Coils"/>
    </source>
</evidence>
<keyword evidence="1" id="KW-0677">Repeat</keyword>
<dbReference type="PANTHER" id="PTHR47485">
    <property type="entry name" value="THYLAKOID LUMENAL 17.4 KDA PROTEIN, CHLOROPLASTIC"/>
    <property type="match status" value="1"/>
</dbReference>
<name>A0ABW4GTL8_9ACTN</name>
<evidence type="ECO:0000313" key="4">
    <source>
        <dbReference type="EMBL" id="MFD1546186.1"/>
    </source>
</evidence>
<feature type="coiled-coil region" evidence="2">
    <location>
        <begin position="79"/>
        <end position="106"/>
    </location>
</feature>
<gene>
    <name evidence="4" type="ORF">ACFSJ0_54765</name>
</gene>
<dbReference type="Proteomes" id="UP001597097">
    <property type="component" value="Unassembled WGS sequence"/>
</dbReference>
<keyword evidence="5" id="KW-1185">Reference proteome</keyword>
<sequence>MNHQRRWPRRLSIVIVAIFTLMVVLLFLPAYFAPNNAFNNTAEAIRAQHEARGLLLQGLAGLAVVIGAYAAWRQFHVSREQLQLNLRATAEQLQAARDQLVIAQQAQITERFTRAVDQLGSDQLVVRIGGIHALARIAKDSPGDSGVIAEILCSYVRQHAPTSTDGEPLGTIAAKTEMPHLVKRIPDVQAVLTVLSQRRIQLDEHEPLRLMDADLRRANLARAHLIGADLEGSQLNGAWMPEARLDNADLTRTDLRGANLAGAKLNGADLTDAVLCDAHLEGASLRDVNLRGARLDGVVANQATIWPEGFVPQERNVAIGAGHDVEGWSSDH</sequence>
<accession>A0ABW4GTL8</accession>
<organism evidence="4 5">
    <name type="scientific">Nonomuraea guangzhouensis</name>
    <dbReference type="NCBI Taxonomy" id="1291555"/>
    <lineage>
        <taxon>Bacteria</taxon>
        <taxon>Bacillati</taxon>
        <taxon>Actinomycetota</taxon>
        <taxon>Actinomycetes</taxon>
        <taxon>Streptosporangiales</taxon>
        <taxon>Streptosporangiaceae</taxon>
        <taxon>Nonomuraea</taxon>
    </lineage>
</organism>
<feature type="transmembrane region" description="Helical" evidence="3">
    <location>
        <begin position="12"/>
        <end position="33"/>
    </location>
</feature>
<proteinExistence type="predicted"/>
<reference evidence="5" key="1">
    <citation type="journal article" date="2019" name="Int. J. Syst. Evol. Microbiol.">
        <title>The Global Catalogue of Microorganisms (GCM) 10K type strain sequencing project: providing services to taxonomists for standard genome sequencing and annotation.</title>
        <authorList>
            <consortium name="The Broad Institute Genomics Platform"/>
            <consortium name="The Broad Institute Genome Sequencing Center for Infectious Disease"/>
            <person name="Wu L."/>
            <person name="Ma J."/>
        </authorList>
    </citation>
    <scope>NUCLEOTIDE SEQUENCE [LARGE SCALE GENOMIC DNA]</scope>
    <source>
        <strain evidence="5">CGMCC 1.15399</strain>
    </source>
</reference>
<dbReference type="EMBL" id="JBHUCM010000057">
    <property type="protein sequence ID" value="MFD1546186.1"/>
    <property type="molecule type" value="Genomic_DNA"/>
</dbReference>
<dbReference type="PANTHER" id="PTHR47485:SF1">
    <property type="entry name" value="THYLAKOID LUMENAL 17.4 KDA PROTEIN, CHLOROPLASTIC"/>
    <property type="match status" value="1"/>
</dbReference>
<feature type="transmembrane region" description="Helical" evidence="3">
    <location>
        <begin position="53"/>
        <end position="72"/>
    </location>
</feature>
<evidence type="ECO:0000256" key="3">
    <source>
        <dbReference type="SAM" id="Phobius"/>
    </source>
</evidence>
<dbReference type="InterPro" id="IPR001646">
    <property type="entry name" value="5peptide_repeat"/>
</dbReference>
<evidence type="ECO:0000313" key="5">
    <source>
        <dbReference type="Proteomes" id="UP001597097"/>
    </source>
</evidence>
<keyword evidence="3" id="KW-0812">Transmembrane</keyword>
<protein>
    <submittedName>
        <fullName evidence="4">Pentapeptide repeat-containing protein</fullName>
    </submittedName>
</protein>
<keyword evidence="3" id="KW-0472">Membrane</keyword>
<dbReference type="Pfam" id="PF00805">
    <property type="entry name" value="Pentapeptide"/>
    <property type="match status" value="1"/>
</dbReference>